<dbReference type="Proteomes" id="UP000273307">
    <property type="component" value="Unassembled WGS sequence"/>
</dbReference>
<evidence type="ECO:0000256" key="1">
    <source>
        <dbReference type="ARBA" id="ARBA00004651"/>
    </source>
</evidence>
<dbReference type="Pfam" id="PF03176">
    <property type="entry name" value="MMPL"/>
    <property type="match status" value="2"/>
</dbReference>
<name>A0A498PUF4_9MYCO</name>
<keyword evidence="6 7" id="KW-0472">Membrane</keyword>
<comment type="similarity">
    <text evidence="2">Belongs to the resistance-nodulation-cell division (RND) (TC 2.A.6) family. MmpL subfamily.</text>
</comment>
<evidence type="ECO:0000259" key="8">
    <source>
        <dbReference type="PROSITE" id="PS50156"/>
    </source>
</evidence>
<feature type="domain" description="SSD" evidence="8">
    <location>
        <begin position="205"/>
        <end position="336"/>
    </location>
</feature>
<dbReference type="SUPFAM" id="SSF82866">
    <property type="entry name" value="Multidrug efflux transporter AcrB transmembrane domain"/>
    <property type="match status" value="2"/>
</dbReference>
<evidence type="ECO:0000256" key="2">
    <source>
        <dbReference type="ARBA" id="ARBA00010157"/>
    </source>
</evidence>
<dbReference type="InterPro" id="IPR050545">
    <property type="entry name" value="Mycobact_MmpL"/>
</dbReference>
<dbReference type="PROSITE" id="PS50156">
    <property type="entry name" value="SSD"/>
    <property type="match status" value="1"/>
</dbReference>
<dbReference type="OrthoDB" id="7051771at2"/>
<evidence type="ECO:0000256" key="7">
    <source>
        <dbReference type="SAM" id="Phobius"/>
    </source>
</evidence>
<feature type="transmembrane region" description="Helical" evidence="7">
    <location>
        <begin position="189"/>
        <end position="222"/>
    </location>
</feature>
<reference evidence="9 10" key="1">
    <citation type="submission" date="2018-09" db="EMBL/GenBank/DDBJ databases">
        <authorList>
            <person name="Tagini F."/>
        </authorList>
    </citation>
    <scope>NUCLEOTIDE SEQUENCE [LARGE SCALE GENOMIC DNA]</scope>
    <source>
        <strain evidence="9 10">MK136</strain>
    </source>
</reference>
<dbReference type="RefSeq" id="WP_122525197.1">
    <property type="nucleotide sequence ID" value="NZ_UPHP01000037.1"/>
</dbReference>
<evidence type="ECO:0000313" key="10">
    <source>
        <dbReference type="Proteomes" id="UP000273307"/>
    </source>
</evidence>
<keyword evidence="10" id="KW-1185">Reference proteome</keyword>
<evidence type="ECO:0000313" key="9">
    <source>
        <dbReference type="EMBL" id="VBA36581.1"/>
    </source>
</evidence>
<keyword evidence="4 7" id="KW-0812">Transmembrane</keyword>
<gene>
    <name evidence="9" type="primary">mmpL3_4</name>
    <name evidence="9" type="ORF">LAUMK136_01465</name>
</gene>
<proteinExistence type="inferred from homology"/>
<feature type="transmembrane region" description="Helical" evidence="7">
    <location>
        <begin position="577"/>
        <end position="594"/>
    </location>
</feature>
<evidence type="ECO:0000256" key="4">
    <source>
        <dbReference type="ARBA" id="ARBA00022692"/>
    </source>
</evidence>
<dbReference type="Gene3D" id="1.20.1640.10">
    <property type="entry name" value="Multidrug efflux transporter AcrB transmembrane domain"/>
    <property type="match status" value="2"/>
</dbReference>
<feature type="transmembrane region" description="Helical" evidence="7">
    <location>
        <begin position="16"/>
        <end position="35"/>
    </location>
</feature>
<sequence length="755" mass="80197">MLHRLVMLTTAEPRRILATATLVMIGAAVFGLPVIGHLSAGGFEDPNSESARASELLADTFHQSDQQLLVTVTTAQGATSSSARTAALRIVAKLRASPDVLSVTSMWTEPATAASGLVSKDGKTGLIVANLAGGEDTAQKYAQKYADELSDGVTARHSGVVVRVGGGAMIYAQVNDQTVRDLLRMELIAIPLSFVVLVWAFGGLLAALLPVTVGVMAILGSLSVLRLITYAADVSIYALNLTMAMGLALAIDYTLLIISRYREEVTAGIARDEAIVCTVSTAGRTVLFSSMTVALSMAALALFPMYYLRSFAYAGIATVAFAAASAIIVAPATIALLGDRLDALDFRRFLHRVLRRPKPEQRPLEQLFWYRSSKIVLRYRIPIGLAAVALLLLLGAPFLHARWGYPDDRVLPPSASSRQVGDMLRSDFTDDNAKSIQVVIPEAAGLSADQLRQYAAALSKVDGVLDVSAPQGTYTDGKAVGPPDAPTGVAGGSAFLTVNSKAPLYSHISDVQLDALHAVPPPEARAVEFGGLAQTNRDSVDAIRARIPWVLGFIAAVTLTLLFLLTGSVVLPAKAVILNLMSLTAVFGALVWVFQDGNLAGLGTTSTGTLVANLAVLLFCIAFGLSMDYEVFLIARIREYWSVLMQDASAMTPLAAQRAANDDSITRGLAHTGRVITAAALIMAISFAALTSADVSFMRMFGLGLTIAVLVDATVVRMILVPAFMYLMGQWNWWAPAPLARLHQRIGIDESASLP</sequence>
<feature type="transmembrane region" description="Helical" evidence="7">
    <location>
        <begin position="675"/>
        <end position="693"/>
    </location>
</feature>
<feature type="transmembrane region" description="Helical" evidence="7">
    <location>
        <begin position="614"/>
        <end position="635"/>
    </location>
</feature>
<dbReference type="GO" id="GO:0005886">
    <property type="term" value="C:plasma membrane"/>
    <property type="evidence" value="ECO:0007669"/>
    <property type="project" value="UniProtKB-SubCell"/>
</dbReference>
<accession>A0A498PUF4</accession>
<feature type="transmembrane region" description="Helical" evidence="7">
    <location>
        <begin position="234"/>
        <end position="258"/>
    </location>
</feature>
<feature type="transmembrane region" description="Helical" evidence="7">
    <location>
        <begin position="286"/>
        <end position="307"/>
    </location>
</feature>
<evidence type="ECO:0000256" key="3">
    <source>
        <dbReference type="ARBA" id="ARBA00022475"/>
    </source>
</evidence>
<dbReference type="InterPro" id="IPR000731">
    <property type="entry name" value="SSD"/>
</dbReference>
<dbReference type="PANTHER" id="PTHR33406:SF11">
    <property type="entry name" value="MEMBRANE PROTEIN SCO6666-RELATED"/>
    <property type="match status" value="1"/>
</dbReference>
<feature type="transmembrane region" description="Helical" evidence="7">
    <location>
        <begin position="547"/>
        <end position="565"/>
    </location>
</feature>
<organism evidence="9 10">
    <name type="scientific">Mycobacterium attenuatum</name>
    <dbReference type="NCBI Taxonomy" id="2341086"/>
    <lineage>
        <taxon>Bacteria</taxon>
        <taxon>Bacillati</taxon>
        <taxon>Actinomycetota</taxon>
        <taxon>Actinomycetes</taxon>
        <taxon>Mycobacteriales</taxon>
        <taxon>Mycobacteriaceae</taxon>
        <taxon>Mycobacterium</taxon>
    </lineage>
</organism>
<protein>
    <submittedName>
        <fullName evidence="9">Trehalose monomycolate exporter MmpL3</fullName>
    </submittedName>
</protein>
<dbReference type="InterPro" id="IPR004869">
    <property type="entry name" value="MMPL_dom"/>
</dbReference>
<feature type="transmembrane region" description="Helical" evidence="7">
    <location>
        <begin position="381"/>
        <end position="399"/>
    </location>
</feature>
<keyword evidence="5 7" id="KW-1133">Transmembrane helix</keyword>
<evidence type="ECO:0000256" key="5">
    <source>
        <dbReference type="ARBA" id="ARBA00022989"/>
    </source>
</evidence>
<comment type="subcellular location">
    <subcellularLocation>
        <location evidence="1">Cell membrane</location>
        <topology evidence="1">Multi-pass membrane protein</topology>
    </subcellularLocation>
</comment>
<dbReference type="EMBL" id="UPHP01000037">
    <property type="protein sequence ID" value="VBA36581.1"/>
    <property type="molecule type" value="Genomic_DNA"/>
</dbReference>
<evidence type="ECO:0000256" key="6">
    <source>
        <dbReference type="ARBA" id="ARBA00023136"/>
    </source>
</evidence>
<keyword evidence="3" id="KW-1003">Cell membrane</keyword>
<dbReference type="PANTHER" id="PTHR33406">
    <property type="entry name" value="MEMBRANE PROTEIN MJ1562-RELATED"/>
    <property type="match status" value="1"/>
</dbReference>
<feature type="transmembrane region" description="Helical" evidence="7">
    <location>
        <begin position="313"/>
        <end position="338"/>
    </location>
</feature>
<dbReference type="AlphaFoldDB" id="A0A498PUF4"/>